<dbReference type="GO" id="GO:0052706">
    <property type="term" value="F:L-histidine N(alpha)-methyltransferase activity"/>
    <property type="evidence" value="ECO:0007669"/>
    <property type="project" value="UniProtKB-EC"/>
</dbReference>
<gene>
    <name evidence="4" type="ORF">PMH09_21105</name>
</gene>
<dbReference type="Proteomes" id="UP001232992">
    <property type="component" value="Unassembled WGS sequence"/>
</dbReference>
<evidence type="ECO:0000313" key="4">
    <source>
        <dbReference type="EMBL" id="MDJ1185686.1"/>
    </source>
</evidence>
<evidence type="ECO:0000256" key="1">
    <source>
        <dbReference type="ARBA" id="ARBA00022603"/>
    </source>
</evidence>
<evidence type="ECO:0000313" key="5">
    <source>
        <dbReference type="Proteomes" id="UP001232992"/>
    </source>
</evidence>
<proteinExistence type="predicted"/>
<dbReference type="GO" id="GO:0032259">
    <property type="term" value="P:methylation"/>
    <property type="evidence" value="ECO:0007669"/>
    <property type="project" value="UniProtKB-KW"/>
</dbReference>
<comment type="caution">
    <text evidence="4">The sequence shown here is derived from an EMBL/GenBank/DDBJ whole genome shotgun (WGS) entry which is preliminary data.</text>
</comment>
<keyword evidence="5" id="KW-1185">Reference proteome</keyword>
<protein>
    <submittedName>
        <fullName evidence="4">L-histidine N(Alpha)-methyltransferase</fullName>
        <ecNumber evidence="4">2.1.1.44</ecNumber>
    </submittedName>
</protein>
<feature type="domain" description="Histidine-specific methyltransferase SAM-dependent" evidence="3">
    <location>
        <begin position="68"/>
        <end position="326"/>
    </location>
</feature>
<dbReference type="InterPro" id="IPR029063">
    <property type="entry name" value="SAM-dependent_MTases_sf"/>
</dbReference>
<dbReference type="InterPro" id="IPR019257">
    <property type="entry name" value="MeTrfase_dom"/>
</dbReference>
<keyword evidence="1 4" id="KW-0489">Methyltransferase</keyword>
<dbReference type="PANTHER" id="PTHR43397">
    <property type="entry name" value="ERGOTHIONEINE BIOSYNTHESIS PROTEIN 1"/>
    <property type="match status" value="1"/>
</dbReference>
<dbReference type="InterPro" id="IPR051128">
    <property type="entry name" value="EgtD_Methyltrsf_superfamily"/>
</dbReference>
<sequence>MSSTLATVYIHPSQFPDRVYQNYLDGFLGREIDNRFHYDSVKQSQKWLKIHATYSPVITNDDCIQVYDRCFAKTAEQLEGDRKIQLIALGCGGGEKDARLLANLLDREKEISCYPVDVSLSLALISARAMEKASSTASVQPIVCNLLAAEDLVEIIESQGSGHRKVITFFGMIPNFYPDRILPILSHFVKAGDLLLFSANLSPGNDYLQGIQQILYQYDNELTKDWLMTVLTDAGVEGDRGHLSVEIEPDENQPEISRITFYFEVEREISLKLDDRLVTWNPGSRVRLFSSYRYTTQKLQKQLARYGLKVLQSWEDKTQQEGVYLCCKEAQ</sequence>
<organism evidence="4 5">
    <name type="scientific">Roseofilum casamattae BLCC-M143</name>
    <dbReference type="NCBI Taxonomy" id="3022442"/>
    <lineage>
        <taxon>Bacteria</taxon>
        <taxon>Bacillati</taxon>
        <taxon>Cyanobacteriota</taxon>
        <taxon>Cyanophyceae</taxon>
        <taxon>Desertifilales</taxon>
        <taxon>Desertifilaceae</taxon>
        <taxon>Roseofilum</taxon>
        <taxon>Roseofilum casamattae</taxon>
    </lineage>
</organism>
<evidence type="ECO:0000256" key="2">
    <source>
        <dbReference type="ARBA" id="ARBA00022679"/>
    </source>
</evidence>
<dbReference type="EMBL" id="JAQOSQ010000045">
    <property type="protein sequence ID" value="MDJ1185686.1"/>
    <property type="molecule type" value="Genomic_DNA"/>
</dbReference>
<dbReference type="RefSeq" id="WP_283760327.1">
    <property type="nucleotide sequence ID" value="NZ_JAQOSQ010000045.1"/>
</dbReference>
<keyword evidence="2 4" id="KW-0808">Transferase</keyword>
<dbReference type="EC" id="2.1.1.44" evidence="4"/>
<dbReference type="PANTHER" id="PTHR43397:SF1">
    <property type="entry name" value="ERGOTHIONEINE BIOSYNTHESIS PROTEIN 1"/>
    <property type="match status" value="1"/>
</dbReference>
<dbReference type="Gene3D" id="3.40.50.150">
    <property type="entry name" value="Vaccinia Virus protein VP39"/>
    <property type="match status" value="1"/>
</dbReference>
<dbReference type="Pfam" id="PF10017">
    <property type="entry name" value="Methyltransf_33"/>
    <property type="match status" value="1"/>
</dbReference>
<evidence type="ECO:0000259" key="3">
    <source>
        <dbReference type="Pfam" id="PF10017"/>
    </source>
</evidence>
<reference evidence="4 5" key="1">
    <citation type="submission" date="2023-01" db="EMBL/GenBank/DDBJ databases">
        <title>Novel diversity within Roseofilum (Cyanobacteria; Desertifilaceae) from marine benthic mats with descriptions of four novel species.</title>
        <authorList>
            <person name="Wang Y."/>
            <person name="Berthold D.E."/>
            <person name="Hu J."/>
            <person name="Lefler F.W."/>
            <person name="Laughinghouse H.D. IV."/>
        </authorList>
    </citation>
    <scope>NUCLEOTIDE SEQUENCE [LARGE SCALE GENOMIC DNA]</scope>
    <source>
        <strain evidence="4 5">BLCC-M143</strain>
    </source>
</reference>
<accession>A0ABT7C2N1</accession>
<name>A0ABT7C2N1_9CYAN</name>